<protein>
    <submittedName>
        <fullName evidence="2">Uncharacterized protein</fullName>
    </submittedName>
</protein>
<evidence type="ECO:0000313" key="3">
    <source>
        <dbReference type="Proteomes" id="UP000499080"/>
    </source>
</evidence>
<dbReference type="AlphaFoldDB" id="A0A4Y2LPE5"/>
<name>A0A4Y2LPE5_ARAVE</name>
<gene>
    <name evidence="2" type="ORF">AVEN_53078_1</name>
</gene>
<sequence>MTRTTPQLALPLRNSAPQQQEDVWPSTCDLTCNRPNTGQILSGIGFRTSGPQADILPLDHRGLGISKRKSNIQADKVKVFTVSKQTRKPVHIK</sequence>
<accession>A0A4Y2LPE5</accession>
<feature type="region of interest" description="Disordered" evidence="1">
    <location>
        <begin position="1"/>
        <end position="22"/>
    </location>
</feature>
<keyword evidence="3" id="KW-1185">Reference proteome</keyword>
<reference evidence="2 3" key="1">
    <citation type="journal article" date="2019" name="Sci. Rep.">
        <title>Orb-weaving spider Araneus ventricosus genome elucidates the spidroin gene catalogue.</title>
        <authorList>
            <person name="Kono N."/>
            <person name="Nakamura H."/>
            <person name="Ohtoshi R."/>
            <person name="Moran D.A.P."/>
            <person name="Shinohara A."/>
            <person name="Yoshida Y."/>
            <person name="Fujiwara M."/>
            <person name="Mori M."/>
            <person name="Tomita M."/>
            <person name="Arakawa K."/>
        </authorList>
    </citation>
    <scope>NUCLEOTIDE SEQUENCE [LARGE SCALE GENOMIC DNA]</scope>
</reference>
<evidence type="ECO:0000313" key="2">
    <source>
        <dbReference type="EMBL" id="GBN16695.1"/>
    </source>
</evidence>
<proteinExistence type="predicted"/>
<dbReference type="Proteomes" id="UP000499080">
    <property type="component" value="Unassembled WGS sequence"/>
</dbReference>
<organism evidence="2 3">
    <name type="scientific">Araneus ventricosus</name>
    <name type="common">Orbweaver spider</name>
    <name type="synonym">Epeira ventricosa</name>
    <dbReference type="NCBI Taxonomy" id="182803"/>
    <lineage>
        <taxon>Eukaryota</taxon>
        <taxon>Metazoa</taxon>
        <taxon>Ecdysozoa</taxon>
        <taxon>Arthropoda</taxon>
        <taxon>Chelicerata</taxon>
        <taxon>Arachnida</taxon>
        <taxon>Araneae</taxon>
        <taxon>Araneomorphae</taxon>
        <taxon>Entelegynae</taxon>
        <taxon>Araneoidea</taxon>
        <taxon>Araneidae</taxon>
        <taxon>Araneus</taxon>
    </lineage>
</organism>
<comment type="caution">
    <text evidence="2">The sequence shown here is derived from an EMBL/GenBank/DDBJ whole genome shotgun (WGS) entry which is preliminary data.</text>
</comment>
<evidence type="ECO:0000256" key="1">
    <source>
        <dbReference type="SAM" id="MobiDB-lite"/>
    </source>
</evidence>
<dbReference type="EMBL" id="BGPR01119767">
    <property type="protein sequence ID" value="GBN16695.1"/>
    <property type="molecule type" value="Genomic_DNA"/>
</dbReference>